<keyword evidence="11" id="KW-1185">Reference proteome</keyword>
<dbReference type="EC" id="3.1.1.29" evidence="1 7"/>
<feature type="binding site" evidence="7">
    <location>
        <position position="18"/>
    </location>
    <ligand>
        <name>tRNA</name>
        <dbReference type="ChEBI" id="CHEBI:17843"/>
    </ligand>
</feature>
<accession>A0A222FDV7</accession>
<feature type="binding site" evidence="7">
    <location>
        <position position="69"/>
    </location>
    <ligand>
        <name>tRNA</name>
        <dbReference type="ChEBI" id="CHEBI:17843"/>
    </ligand>
</feature>
<proteinExistence type="inferred from homology"/>
<dbReference type="OrthoDB" id="9800507at2"/>
<dbReference type="FunFam" id="3.40.50.1470:FF:000001">
    <property type="entry name" value="Peptidyl-tRNA hydrolase"/>
    <property type="match status" value="1"/>
</dbReference>
<dbReference type="Proteomes" id="UP000202440">
    <property type="component" value="Chromosome"/>
</dbReference>
<feature type="active site" description="Proton acceptor" evidence="7">
    <location>
        <position position="23"/>
    </location>
</feature>
<dbReference type="EMBL" id="CP022530">
    <property type="protein sequence ID" value="ASP37198.1"/>
    <property type="molecule type" value="Genomic_DNA"/>
</dbReference>
<dbReference type="GO" id="GO:0004045">
    <property type="term" value="F:peptidyl-tRNA hydrolase activity"/>
    <property type="evidence" value="ECO:0007669"/>
    <property type="project" value="UniProtKB-UniRule"/>
</dbReference>
<dbReference type="PROSITE" id="PS01195">
    <property type="entry name" value="PEPT_TRNA_HYDROL_1"/>
    <property type="match status" value="1"/>
</dbReference>
<reference evidence="10 11" key="1">
    <citation type="submission" date="2017-07" db="EMBL/GenBank/DDBJ databases">
        <title>Annotated genome sequence of Bacterioplanes sanyensis isolated from Red Sea.</title>
        <authorList>
            <person name="Rehman Z.U."/>
        </authorList>
    </citation>
    <scope>NUCLEOTIDE SEQUENCE [LARGE SCALE GENOMIC DNA]</scope>
    <source>
        <strain evidence="10 11">NV9</strain>
    </source>
</reference>
<comment type="function">
    <text evidence="7">Hydrolyzes ribosome-free peptidyl-tRNAs (with 1 or more amino acids incorporated), which drop off the ribosome during protein synthesis, or as a result of ribosome stalling.</text>
</comment>
<comment type="subcellular location">
    <subcellularLocation>
        <location evidence="7">Cytoplasm</location>
    </subcellularLocation>
</comment>
<dbReference type="InterPro" id="IPR001328">
    <property type="entry name" value="Pept_tRNA_hydro"/>
</dbReference>
<organism evidence="10 11">
    <name type="scientific">Bacterioplanes sanyensis</name>
    <dbReference type="NCBI Taxonomy" id="1249553"/>
    <lineage>
        <taxon>Bacteria</taxon>
        <taxon>Pseudomonadati</taxon>
        <taxon>Pseudomonadota</taxon>
        <taxon>Gammaproteobacteria</taxon>
        <taxon>Oceanospirillales</taxon>
        <taxon>Oceanospirillaceae</taxon>
        <taxon>Bacterioplanes</taxon>
    </lineage>
</organism>
<keyword evidence="4 7" id="KW-0694">RNA-binding</keyword>
<dbReference type="KEGG" id="bsan:CHH28_00195"/>
<evidence type="ECO:0000256" key="8">
    <source>
        <dbReference type="RuleBase" id="RU000673"/>
    </source>
</evidence>
<feature type="site" description="Stabilizes the basic form of H active site to accept a proton" evidence="7">
    <location>
        <position position="96"/>
    </location>
</feature>
<dbReference type="GO" id="GO:0006515">
    <property type="term" value="P:protein quality control for misfolded or incompletely synthesized proteins"/>
    <property type="evidence" value="ECO:0007669"/>
    <property type="project" value="UniProtKB-UniRule"/>
</dbReference>
<dbReference type="Gene3D" id="3.40.50.1470">
    <property type="entry name" value="Peptidyl-tRNA hydrolase"/>
    <property type="match status" value="1"/>
</dbReference>
<comment type="catalytic activity">
    <reaction evidence="7 8">
        <text>an N-acyl-L-alpha-aminoacyl-tRNA + H2O = an N-acyl-L-amino acid + a tRNA + H(+)</text>
        <dbReference type="Rhea" id="RHEA:54448"/>
        <dbReference type="Rhea" id="RHEA-COMP:10123"/>
        <dbReference type="Rhea" id="RHEA-COMP:13883"/>
        <dbReference type="ChEBI" id="CHEBI:15377"/>
        <dbReference type="ChEBI" id="CHEBI:15378"/>
        <dbReference type="ChEBI" id="CHEBI:59874"/>
        <dbReference type="ChEBI" id="CHEBI:78442"/>
        <dbReference type="ChEBI" id="CHEBI:138191"/>
        <dbReference type="EC" id="3.1.1.29"/>
    </reaction>
</comment>
<evidence type="ECO:0000256" key="2">
    <source>
        <dbReference type="ARBA" id="ARBA00022555"/>
    </source>
</evidence>
<dbReference type="GO" id="GO:0005737">
    <property type="term" value="C:cytoplasm"/>
    <property type="evidence" value="ECO:0007669"/>
    <property type="project" value="UniProtKB-SubCell"/>
</dbReference>
<gene>
    <name evidence="7" type="primary">pth</name>
    <name evidence="10" type="ORF">CHH28_00195</name>
</gene>
<feature type="binding site" evidence="7">
    <location>
        <position position="117"/>
    </location>
    <ligand>
        <name>tRNA</name>
        <dbReference type="ChEBI" id="CHEBI:17843"/>
    </ligand>
</feature>
<feature type="binding site" evidence="7">
    <location>
        <position position="71"/>
    </location>
    <ligand>
        <name>tRNA</name>
        <dbReference type="ChEBI" id="CHEBI:17843"/>
    </ligand>
</feature>
<evidence type="ECO:0000256" key="4">
    <source>
        <dbReference type="ARBA" id="ARBA00022884"/>
    </source>
</evidence>
<dbReference type="GO" id="GO:0000049">
    <property type="term" value="F:tRNA binding"/>
    <property type="evidence" value="ECO:0007669"/>
    <property type="project" value="UniProtKB-UniRule"/>
</dbReference>
<dbReference type="InterPro" id="IPR036416">
    <property type="entry name" value="Pept_tRNA_hydro_sf"/>
</dbReference>
<protein>
    <recommendedName>
        <fullName evidence="6 7">Peptidyl-tRNA hydrolase</fullName>
        <shortName evidence="7">Pth</shortName>
        <ecNumber evidence="1 7">3.1.1.29</ecNumber>
    </recommendedName>
</protein>
<keyword evidence="7" id="KW-0963">Cytoplasm</keyword>
<comment type="subunit">
    <text evidence="7">Monomer.</text>
</comment>
<dbReference type="HAMAP" id="MF_00083">
    <property type="entry name" value="Pept_tRNA_hydro_bact"/>
    <property type="match status" value="1"/>
</dbReference>
<sequence>MANSIQLIVGLGNPGAEYEHTRHNAGAWMVERLARANGISLSADKKFFGLCGKGRIGNQDCFLLLPTTFMNRSGQAVAALANFYKLKPEHILVVHDELDLPPGVARFKQGGGHGGQNGLRDIISSLGNNKDFHRLRIGIGHPGDKSRVTGYVLGRASKAEQQSMDNAIEEAMCVLPDAMTGDMAKAMNRLHSYKG</sequence>
<name>A0A222FDV7_9GAMM</name>
<dbReference type="PANTHER" id="PTHR17224:SF1">
    <property type="entry name" value="PEPTIDYL-TRNA HYDROLASE"/>
    <property type="match status" value="1"/>
</dbReference>
<evidence type="ECO:0000256" key="1">
    <source>
        <dbReference type="ARBA" id="ARBA00013260"/>
    </source>
</evidence>
<evidence type="ECO:0000256" key="9">
    <source>
        <dbReference type="RuleBase" id="RU004320"/>
    </source>
</evidence>
<dbReference type="SUPFAM" id="SSF53178">
    <property type="entry name" value="Peptidyl-tRNA hydrolase-like"/>
    <property type="match status" value="1"/>
</dbReference>
<evidence type="ECO:0000313" key="11">
    <source>
        <dbReference type="Proteomes" id="UP000202440"/>
    </source>
</evidence>
<feature type="site" description="Discriminates between blocked and unblocked aminoacyl-tRNA" evidence="7">
    <location>
        <position position="13"/>
    </location>
</feature>
<keyword evidence="2 7" id="KW-0820">tRNA-binding</keyword>
<evidence type="ECO:0000313" key="10">
    <source>
        <dbReference type="EMBL" id="ASP37198.1"/>
    </source>
</evidence>
<comment type="function">
    <text evidence="7">Catalyzes the release of premature peptidyl moieties from peptidyl-tRNA molecules trapped in stalled 50S ribosomal subunits, and thus maintains levels of free tRNAs and 50S ribosomes.</text>
</comment>
<evidence type="ECO:0000256" key="5">
    <source>
        <dbReference type="ARBA" id="ARBA00038063"/>
    </source>
</evidence>
<dbReference type="GO" id="GO:0072344">
    <property type="term" value="P:rescue of stalled ribosome"/>
    <property type="evidence" value="ECO:0007669"/>
    <property type="project" value="UniProtKB-UniRule"/>
</dbReference>
<comment type="similarity">
    <text evidence="5 7 9">Belongs to the PTH family.</text>
</comment>
<dbReference type="RefSeq" id="WP_094058416.1">
    <property type="nucleotide sequence ID" value="NZ_CP022530.1"/>
</dbReference>
<evidence type="ECO:0000256" key="6">
    <source>
        <dbReference type="ARBA" id="ARBA00050038"/>
    </source>
</evidence>
<dbReference type="NCBIfam" id="TIGR00447">
    <property type="entry name" value="pth"/>
    <property type="match status" value="1"/>
</dbReference>
<keyword evidence="3 7" id="KW-0378">Hydrolase</keyword>
<dbReference type="Pfam" id="PF01195">
    <property type="entry name" value="Pept_tRNA_hydro"/>
    <property type="match status" value="1"/>
</dbReference>
<dbReference type="CDD" id="cd00462">
    <property type="entry name" value="PTH"/>
    <property type="match status" value="1"/>
</dbReference>
<dbReference type="InterPro" id="IPR018171">
    <property type="entry name" value="Pept_tRNA_hydro_CS"/>
</dbReference>
<dbReference type="AlphaFoldDB" id="A0A222FDV7"/>
<dbReference type="PANTHER" id="PTHR17224">
    <property type="entry name" value="PEPTIDYL-TRNA HYDROLASE"/>
    <property type="match status" value="1"/>
</dbReference>
<evidence type="ECO:0000256" key="3">
    <source>
        <dbReference type="ARBA" id="ARBA00022801"/>
    </source>
</evidence>
<evidence type="ECO:0000256" key="7">
    <source>
        <dbReference type="HAMAP-Rule" id="MF_00083"/>
    </source>
</evidence>